<accession>A0ABT9WDH7</accession>
<feature type="domain" description="DUF3502" evidence="2">
    <location>
        <begin position="461"/>
        <end position="528"/>
    </location>
</feature>
<dbReference type="Pfam" id="PF01547">
    <property type="entry name" value="SBP_bac_1"/>
    <property type="match status" value="1"/>
</dbReference>
<evidence type="ECO:0000313" key="3">
    <source>
        <dbReference type="EMBL" id="MDQ0171324.1"/>
    </source>
</evidence>
<dbReference type="EMBL" id="JAUSTI010000007">
    <property type="protein sequence ID" value="MDQ0171324.1"/>
    <property type="molecule type" value="Genomic_DNA"/>
</dbReference>
<proteinExistence type="predicted"/>
<sequence length="538" mass="61134">MKLKKNKIFLWFVSMMAVIVIFVYVLERNSEKGMATELTESQPTEHTVNTSKKNDVVTLNMYLIGEAPQGFPEVLETLNDRLMDDLNTMLNIQYIRWEELNLKYPAILASGDVDIIYASSWSYYAQQVSRGAFLSITEHMIEQFLPRHHDQLNPKAWDAAKIKGNIYMVPTSTPDVTTGVTVIRQDLREKYGISRIRRVSELEPYLEAIKKYEANMIPMNLDSQYDLSTPYYNIVRDKIAYPGAPMDSGITYAQGMTYDYQDPSGTIYSMLEEPYLSAQKYAAGIMKKWRDKGYMNDNPYANQVRSKDNFCEGRSAVAFGNSNDIASTLEQCELKGIKAEIIPTIDAKGNAPAASWLVNGLAVSSSSKHPEKSLQVIDLLMEEPEYVYLAYFGLEGKNYVITDDNKIALPEGVTTETNRYPMDKSGFWFVNKSLFLPRNSWPDSYIQHLNEIKKILIPSTYAGFSFNSEAVEPELTAILQISEQYARPIYIGAVEDVDQAFDLLSDKLHAVGLEKVKKEVEKQANQYLLNKNTSMKSH</sequence>
<keyword evidence="1" id="KW-0472">Membrane</keyword>
<dbReference type="PANTHER" id="PTHR43649:SF17">
    <property type="entry name" value="ABC TRANSPORTER SOLUTE BINDING PROTEIN-SUGAR TRANSPORT"/>
    <property type="match status" value="1"/>
</dbReference>
<evidence type="ECO:0000256" key="1">
    <source>
        <dbReference type="SAM" id="Phobius"/>
    </source>
</evidence>
<dbReference type="InterPro" id="IPR022627">
    <property type="entry name" value="DUF3502"/>
</dbReference>
<name>A0ABT9WDH7_9BACL</name>
<dbReference type="InterPro" id="IPR006059">
    <property type="entry name" value="SBP"/>
</dbReference>
<comment type="caution">
    <text evidence="3">The sequence shown here is derived from an EMBL/GenBank/DDBJ whole genome shotgun (WGS) entry which is preliminary data.</text>
</comment>
<keyword evidence="4" id="KW-1185">Reference proteome</keyword>
<feature type="transmembrane region" description="Helical" evidence="1">
    <location>
        <begin position="9"/>
        <end position="26"/>
    </location>
</feature>
<dbReference type="PANTHER" id="PTHR43649">
    <property type="entry name" value="ARABINOSE-BINDING PROTEIN-RELATED"/>
    <property type="match status" value="1"/>
</dbReference>
<dbReference type="Gene3D" id="3.40.190.10">
    <property type="entry name" value="Periplasmic binding protein-like II"/>
    <property type="match status" value="1"/>
</dbReference>
<keyword evidence="1" id="KW-1133">Transmembrane helix</keyword>
<dbReference type="InterPro" id="IPR050490">
    <property type="entry name" value="Bact_solute-bd_prot1"/>
</dbReference>
<dbReference type="SUPFAM" id="SSF53850">
    <property type="entry name" value="Periplasmic binding protein-like II"/>
    <property type="match status" value="1"/>
</dbReference>
<protein>
    <submittedName>
        <fullName evidence="3">Aldouronate transport system substrate-binding protein</fullName>
    </submittedName>
</protein>
<evidence type="ECO:0000313" key="4">
    <source>
        <dbReference type="Proteomes" id="UP001233836"/>
    </source>
</evidence>
<keyword evidence="1" id="KW-0812">Transmembrane</keyword>
<reference evidence="3 4" key="1">
    <citation type="submission" date="2023-07" db="EMBL/GenBank/DDBJ databases">
        <title>Sorghum-associated microbial communities from plants grown in Nebraska, USA.</title>
        <authorList>
            <person name="Schachtman D."/>
        </authorList>
    </citation>
    <scope>NUCLEOTIDE SEQUENCE [LARGE SCALE GENOMIC DNA]</scope>
    <source>
        <strain evidence="3 4">DS1314</strain>
    </source>
</reference>
<dbReference type="Pfam" id="PF12010">
    <property type="entry name" value="DUF3502"/>
    <property type="match status" value="1"/>
</dbReference>
<evidence type="ECO:0000259" key="2">
    <source>
        <dbReference type="Pfam" id="PF12010"/>
    </source>
</evidence>
<organism evidence="3 4">
    <name type="scientific">Paenibacillus tundrae</name>
    <dbReference type="NCBI Taxonomy" id="528187"/>
    <lineage>
        <taxon>Bacteria</taxon>
        <taxon>Bacillati</taxon>
        <taxon>Bacillota</taxon>
        <taxon>Bacilli</taxon>
        <taxon>Bacillales</taxon>
        <taxon>Paenibacillaceae</taxon>
        <taxon>Paenibacillus</taxon>
    </lineage>
</organism>
<gene>
    <name evidence="3" type="ORF">J2T19_002786</name>
</gene>
<dbReference type="RefSeq" id="WP_307216580.1">
    <property type="nucleotide sequence ID" value="NZ_JAUSTI010000007.1"/>
</dbReference>
<dbReference type="Proteomes" id="UP001233836">
    <property type="component" value="Unassembled WGS sequence"/>
</dbReference>